<comment type="subcellular location">
    <subcellularLocation>
        <location evidence="1">Nucleus</location>
    </subcellularLocation>
</comment>
<comment type="similarity">
    <text evidence="3">Belongs to the APC13 family.</text>
</comment>
<dbReference type="EMBL" id="KE525337">
    <property type="protein sequence ID" value="KFB47997.1"/>
    <property type="molecule type" value="Genomic_DNA"/>
</dbReference>
<dbReference type="EMBL" id="ATLV01022817">
    <property type="status" value="NOT_ANNOTATED_CDS"/>
    <property type="molecule type" value="Genomic_DNA"/>
</dbReference>
<reference evidence="12 14" key="1">
    <citation type="journal article" date="2014" name="BMC Genomics">
        <title>Genome sequence of Anopheles sinensis provides insight into genetics basis of mosquito competence for malaria parasites.</title>
        <authorList>
            <person name="Zhou D."/>
            <person name="Zhang D."/>
            <person name="Ding G."/>
            <person name="Shi L."/>
            <person name="Hou Q."/>
            <person name="Ye Y."/>
            <person name="Xu Y."/>
            <person name="Zhou H."/>
            <person name="Xiong C."/>
            <person name="Li S."/>
            <person name="Yu J."/>
            <person name="Hong S."/>
            <person name="Yu X."/>
            <person name="Zou P."/>
            <person name="Chen C."/>
            <person name="Chang X."/>
            <person name="Wang W."/>
            <person name="Lv Y."/>
            <person name="Sun Y."/>
            <person name="Ma L."/>
            <person name="Shen B."/>
            <person name="Zhu C."/>
        </authorList>
    </citation>
    <scope>NUCLEOTIDE SEQUENCE [LARGE SCALE GENOMIC DNA]</scope>
</reference>
<keyword evidence="8" id="KW-0539">Nucleus</keyword>
<evidence type="ECO:0000256" key="3">
    <source>
        <dbReference type="ARBA" id="ARBA00006940"/>
    </source>
</evidence>
<dbReference type="AlphaFoldDB" id="A0A084WCQ3"/>
<keyword evidence="14" id="KW-1185">Reference proteome</keyword>
<dbReference type="GO" id="GO:0070979">
    <property type="term" value="P:protein K11-linked ubiquitination"/>
    <property type="evidence" value="ECO:0007669"/>
    <property type="project" value="TreeGrafter"/>
</dbReference>
<evidence type="ECO:0000256" key="5">
    <source>
        <dbReference type="ARBA" id="ARBA00022618"/>
    </source>
</evidence>
<evidence type="ECO:0000256" key="1">
    <source>
        <dbReference type="ARBA" id="ARBA00004123"/>
    </source>
</evidence>
<evidence type="ECO:0000256" key="6">
    <source>
        <dbReference type="ARBA" id="ARBA00022776"/>
    </source>
</evidence>
<accession>A0A084WCQ3</accession>
<evidence type="ECO:0000256" key="11">
    <source>
        <dbReference type="ARBA" id="ARBA00045696"/>
    </source>
</evidence>
<dbReference type="InterPro" id="IPR008401">
    <property type="entry name" value="Apc13"/>
</dbReference>
<dbReference type="VEuPathDB" id="VectorBase:ASIC016109"/>
<evidence type="ECO:0000256" key="8">
    <source>
        <dbReference type="ARBA" id="ARBA00023242"/>
    </source>
</evidence>
<evidence type="ECO:0000313" key="14">
    <source>
        <dbReference type="Proteomes" id="UP000030765"/>
    </source>
</evidence>
<evidence type="ECO:0000313" key="13">
    <source>
        <dbReference type="EnsemblMetazoa" id="ASIC016109-PA"/>
    </source>
</evidence>
<keyword evidence="7" id="KW-0833">Ubl conjugation pathway</keyword>
<dbReference type="OrthoDB" id="25675at2759"/>
<evidence type="ECO:0000256" key="7">
    <source>
        <dbReference type="ARBA" id="ARBA00022786"/>
    </source>
</evidence>
<dbReference type="PANTHER" id="PTHR28672">
    <property type="entry name" value="ANAPHASE-PROMOTING COMPLEX SUBUNIT 13"/>
    <property type="match status" value="1"/>
</dbReference>
<keyword evidence="9" id="KW-0131">Cell cycle</keyword>
<gene>
    <name evidence="12" type="ORF">ZHAS_00016109</name>
</gene>
<dbReference type="OMA" id="PHDDIAV"/>
<evidence type="ECO:0000256" key="2">
    <source>
        <dbReference type="ARBA" id="ARBA00004906"/>
    </source>
</evidence>
<dbReference type="GO" id="GO:0051301">
    <property type="term" value="P:cell division"/>
    <property type="evidence" value="ECO:0007669"/>
    <property type="project" value="UniProtKB-KW"/>
</dbReference>
<dbReference type="PANTHER" id="PTHR28672:SF1">
    <property type="entry name" value="ANAPHASE-PROMOTING COMPLEX SUBUNIT 13"/>
    <property type="match status" value="1"/>
</dbReference>
<proteinExistence type="inferred from homology"/>
<evidence type="ECO:0000256" key="4">
    <source>
        <dbReference type="ARBA" id="ARBA00013935"/>
    </source>
</evidence>
<evidence type="ECO:0000313" key="12">
    <source>
        <dbReference type="EMBL" id="KFB47997.1"/>
    </source>
</evidence>
<organism evidence="12">
    <name type="scientific">Anopheles sinensis</name>
    <name type="common">Mosquito</name>
    <dbReference type="NCBI Taxonomy" id="74873"/>
    <lineage>
        <taxon>Eukaryota</taxon>
        <taxon>Metazoa</taxon>
        <taxon>Ecdysozoa</taxon>
        <taxon>Arthropoda</taxon>
        <taxon>Hexapoda</taxon>
        <taxon>Insecta</taxon>
        <taxon>Pterygota</taxon>
        <taxon>Neoptera</taxon>
        <taxon>Endopterygota</taxon>
        <taxon>Diptera</taxon>
        <taxon>Nematocera</taxon>
        <taxon>Culicoidea</taxon>
        <taxon>Culicidae</taxon>
        <taxon>Anophelinae</taxon>
        <taxon>Anopheles</taxon>
    </lineage>
</organism>
<protein>
    <recommendedName>
        <fullName evidence="4">Anaphase-promoting complex subunit 13</fullName>
    </recommendedName>
    <alternativeName>
        <fullName evidence="10">Cyclosome subunit 13</fullName>
    </alternativeName>
</protein>
<dbReference type="Pfam" id="PF05839">
    <property type="entry name" value="Apc13p"/>
    <property type="match status" value="1"/>
</dbReference>
<keyword evidence="5" id="KW-0132">Cell division</keyword>
<dbReference type="STRING" id="74873.A0A084WCQ3"/>
<keyword evidence="6" id="KW-0498">Mitosis</keyword>
<dbReference type="EnsemblMetazoa" id="ASIC016109-RA">
    <property type="protein sequence ID" value="ASIC016109-PA"/>
    <property type="gene ID" value="ASIC016109"/>
</dbReference>
<dbReference type="GO" id="GO:0005680">
    <property type="term" value="C:anaphase-promoting complex"/>
    <property type="evidence" value="ECO:0007669"/>
    <property type="project" value="InterPro"/>
</dbReference>
<name>A0A084WCQ3_ANOSI</name>
<evidence type="ECO:0000256" key="9">
    <source>
        <dbReference type="ARBA" id="ARBA00023306"/>
    </source>
</evidence>
<sequence length="83" mass="9170">MALSSFQPPSDGRLIDLVDNEWIADELPFDHILVPSDKLPDPEADNGDSHLTLKEQEQKWTDLALSSLAPDLSVTEQVNFPGV</sequence>
<comment type="pathway">
    <text evidence="2">Protein modification; protein ubiquitination.</text>
</comment>
<dbReference type="Proteomes" id="UP000030765">
    <property type="component" value="Unassembled WGS sequence"/>
</dbReference>
<evidence type="ECO:0000256" key="10">
    <source>
        <dbReference type="ARBA" id="ARBA00031338"/>
    </source>
</evidence>
<comment type="function">
    <text evidence="11">Component of the anaphase promoting complex/cyclosome (APC/C), a cell cycle-regulated E3 ubiquitin ligase that controls progression through mitosis and the G1 phase of the cell cycle. The APC/C complex acts by mediating ubiquitination and subsequent degradation of target proteins: it mainly mediates the formation of 'Lys-11'-linked polyubiquitin chains and, to a lower extent, the formation of 'Lys-48'- and 'Lys-63'-linked polyubiquitin chains. The APC/C complex catalyzes assembly of branched 'Lys-11'-/'Lys-48'-linked branched ubiquitin chains on target proteins.</text>
</comment>
<reference evidence="13" key="2">
    <citation type="submission" date="2020-05" db="UniProtKB">
        <authorList>
            <consortium name="EnsemblMetazoa"/>
        </authorList>
    </citation>
    <scope>IDENTIFICATION</scope>
</reference>